<dbReference type="GO" id="GO:0006259">
    <property type="term" value="P:DNA metabolic process"/>
    <property type="evidence" value="ECO:0007669"/>
    <property type="project" value="UniProtKB-ARBA"/>
</dbReference>
<dbReference type="Pfam" id="PF00533">
    <property type="entry name" value="BRCT"/>
    <property type="match status" value="1"/>
</dbReference>
<dbReference type="PANTHER" id="PTHR30231">
    <property type="entry name" value="DNA POLYMERASE III SUBUNIT EPSILON"/>
    <property type="match status" value="1"/>
</dbReference>
<dbReference type="EMBL" id="WNKV01000004">
    <property type="protein sequence ID" value="MTW16101.1"/>
    <property type="molecule type" value="Genomic_DNA"/>
</dbReference>
<dbReference type="AlphaFoldDB" id="A0A9X4XL04"/>
<dbReference type="GO" id="GO:0003676">
    <property type="term" value="F:nucleic acid binding"/>
    <property type="evidence" value="ECO:0007669"/>
    <property type="project" value="InterPro"/>
</dbReference>
<dbReference type="SUPFAM" id="SSF52113">
    <property type="entry name" value="BRCT domain"/>
    <property type="match status" value="1"/>
</dbReference>
<sequence length="283" mass="30737">MDFIAIDVETANADLASICAVGMVYFRNGTVVRQVGFLVDPEDHFDPMNTAVHGITADDVRGAPTLREAFPVINSDLSGPVAHHTIFDRLALCRAAARFGFPLPTCMWIDTARVARRAWDKFARSGYGLANLAAEFGIEFKHHDATEDARAAGLVLCRAIQDTGLSTADWLDRINKPLPGAVPKRVSRAGNPDGVLAGEVLVFTGSLEIPRREAADLAAQIGCDVADTVTKQTTILVVGDQDARKLRGQEKSSKHQKAEKLIRNGAQMRIITESDFRRIVDGC</sequence>
<gene>
    <name evidence="2" type="ORF">GJ689_07755</name>
</gene>
<dbReference type="CDD" id="cd17748">
    <property type="entry name" value="BRCT_DNA_ligase_like"/>
    <property type="match status" value="1"/>
</dbReference>
<dbReference type="InterPro" id="IPR013520">
    <property type="entry name" value="Ribonucl_H"/>
</dbReference>
<dbReference type="GO" id="GO:0008408">
    <property type="term" value="F:3'-5' exonuclease activity"/>
    <property type="evidence" value="ECO:0007669"/>
    <property type="project" value="TreeGrafter"/>
</dbReference>
<evidence type="ECO:0000259" key="1">
    <source>
        <dbReference type="PROSITE" id="PS50172"/>
    </source>
</evidence>
<feature type="domain" description="BRCT" evidence="1">
    <location>
        <begin position="191"/>
        <end position="247"/>
    </location>
</feature>
<evidence type="ECO:0000313" key="3">
    <source>
        <dbReference type="Proteomes" id="UP000438991"/>
    </source>
</evidence>
<evidence type="ECO:0000313" key="2">
    <source>
        <dbReference type="EMBL" id="MTW16101.1"/>
    </source>
</evidence>
<dbReference type="InterPro" id="IPR012337">
    <property type="entry name" value="RNaseH-like_sf"/>
</dbReference>
<accession>A0A9X4XL04</accession>
<dbReference type="InterPro" id="IPR001357">
    <property type="entry name" value="BRCT_dom"/>
</dbReference>
<protein>
    <submittedName>
        <fullName evidence="2">Transposase</fullName>
    </submittedName>
</protein>
<name>A0A9X4XL04_9BRAD</name>
<dbReference type="Gene3D" id="3.30.420.10">
    <property type="entry name" value="Ribonuclease H-like superfamily/Ribonuclease H"/>
    <property type="match status" value="1"/>
</dbReference>
<dbReference type="Proteomes" id="UP000438991">
    <property type="component" value="Unassembled WGS sequence"/>
</dbReference>
<dbReference type="Gene3D" id="3.40.50.10190">
    <property type="entry name" value="BRCT domain"/>
    <property type="match status" value="1"/>
</dbReference>
<dbReference type="RefSeq" id="WP_155479146.1">
    <property type="nucleotide sequence ID" value="NZ_WNKV01000004.1"/>
</dbReference>
<dbReference type="InterPro" id="IPR036397">
    <property type="entry name" value="RNaseH_sf"/>
</dbReference>
<proteinExistence type="predicted"/>
<dbReference type="PANTHER" id="PTHR30231:SF42">
    <property type="entry name" value="EXONUCLEASE"/>
    <property type="match status" value="1"/>
</dbReference>
<dbReference type="SMART" id="SM00479">
    <property type="entry name" value="EXOIII"/>
    <property type="match status" value="1"/>
</dbReference>
<dbReference type="PROSITE" id="PS50172">
    <property type="entry name" value="BRCT"/>
    <property type="match status" value="1"/>
</dbReference>
<dbReference type="Pfam" id="PF00929">
    <property type="entry name" value="RNase_T"/>
    <property type="match status" value="1"/>
</dbReference>
<dbReference type="SUPFAM" id="SSF53098">
    <property type="entry name" value="Ribonuclease H-like"/>
    <property type="match status" value="1"/>
</dbReference>
<dbReference type="InterPro" id="IPR036420">
    <property type="entry name" value="BRCT_dom_sf"/>
</dbReference>
<organism evidence="2 3">
    <name type="scientific">Rhodoplanes serenus</name>
    <dbReference type="NCBI Taxonomy" id="200615"/>
    <lineage>
        <taxon>Bacteria</taxon>
        <taxon>Pseudomonadati</taxon>
        <taxon>Pseudomonadota</taxon>
        <taxon>Alphaproteobacteria</taxon>
        <taxon>Hyphomicrobiales</taxon>
        <taxon>Nitrobacteraceae</taxon>
        <taxon>Rhodoplanes</taxon>
    </lineage>
</organism>
<dbReference type="CDD" id="cd06130">
    <property type="entry name" value="DNA_pol_III_epsilon_like"/>
    <property type="match status" value="1"/>
</dbReference>
<comment type="caution">
    <text evidence="2">The sequence shown here is derived from an EMBL/GenBank/DDBJ whole genome shotgun (WGS) entry which is preliminary data.</text>
</comment>
<dbReference type="GO" id="GO:0005829">
    <property type="term" value="C:cytosol"/>
    <property type="evidence" value="ECO:0007669"/>
    <property type="project" value="TreeGrafter"/>
</dbReference>
<reference evidence="2 3" key="1">
    <citation type="submission" date="2019-11" db="EMBL/GenBank/DDBJ databases">
        <title>Whole-genome sequence of Rhodoplanes serenus DSM 18633, type strain.</title>
        <authorList>
            <person name="Kyndt J.A."/>
            <person name="Meyer T.E."/>
        </authorList>
    </citation>
    <scope>NUCLEOTIDE SEQUENCE [LARGE SCALE GENOMIC DNA]</scope>
    <source>
        <strain evidence="2 3">DSM 18633</strain>
    </source>
</reference>